<dbReference type="GO" id="GO:0051082">
    <property type="term" value="F:unfolded protein binding"/>
    <property type="evidence" value="ECO:0007669"/>
    <property type="project" value="UniProtKB-UniRule"/>
</dbReference>
<feature type="zinc finger region" description="CR-type" evidence="14">
    <location>
        <begin position="130"/>
        <end position="208"/>
    </location>
</feature>
<organism evidence="17 18">
    <name type="scientific">Snodgrassella alvi</name>
    <dbReference type="NCBI Taxonomy" id="1196083"/>
    <lineage>
        <taxon>Bacteria</taxon>
        <taxon>Pseudomonadati</taxon>
        <taxon>Pseudomonadota</taxon>
        <taxon>Betaproteobacteria</taxon>
        <taxon>Neisseriales</taxon>
        <taxon>Neisseriaceae</taxon>
        <taxon>Snodgrassella</taxon>
    </lineage>
</organism>
<reference evidence="17 18" key="1">
    <citation type="submission" date="2023-08" db="EMBL/GenBank/DDBJ databases">
        <title>Complete genome sequences of 12 bacterial strains from the honey bee gut, resolved with long-read nanopore sequencing.</title>
        <authorList>
            <person name="Kwong W.K."/>
            <person name="Acheampong S."/>
            <person name="Polat M.F."/>
        </authorList>
    </citation>
    <scope>NUCLEOTIDE SEQUENCE [LARGE SCALE GENOMIC DNA]</scope>
    <source>
        <strain evidence="18">wkB9</strain>
    </source>
</reference>
<feature type="repeat" description="CXXCXGXG motif" evidence="13">
    <location>
        <begin position="143"/>
        <end position="150"/>
    </location>
</feature>
<dbReference type="SUPFAM" id="SSF46565">
    <property type="entry name" value="Chaperone J-domain"/>
    <property type="match status" value="1"/>
</dbReference>
<keyword evidence="3 13" id="KW-0963">Cytoplasm</keyword>
<dbReference type="Pfam" id="PF00226">
    <property type="entry name" value="DnaJ"/>
    <property type="match status" value="1"/>
</dbReference>
<dbReference type="InterPro" id="IPR018253">
    <property type="entry name" value="DnaJ_domain_CS"/>
</dbReference>
<dbReference type="FunFam" id="1.10.287.110:FF:000031">
    <property type="entry name" value="Molecular chaperone DnaJ"/>
    <property type="match status" value="1"/>
</dbReference>
<comment type="similarity">
    <text evidence="11 13">Belongs to the DnaJ family.</text>
</comment>
<comment type="function">
    <text evidence="13">Participates actively in the response to hyperosmotic and heat shock by preventing the aggregation of stress-denatured proteins and by disaggregating proteins, also in an autonomous, DnaK-independent fashion. Unfolded proteins bind initially to DnaJ; upon interaction with the DnaJ-bound protein, DnaK hydrolyzes its bound ATP, resulting in the formation of a stable complex. GrpE releases ADP from DnaK; ATP binding to DnaK triggers the release of the substrate protein, thus completing the reaction cycle. Several rounds of ATP-dependent interactions between DnaJ, DnaK and GrpE are required for fully efficient folding. Also involved, together with DnaK and GrpE, in the DNA replication of plasmids through activation of initiation proteins.</text>
</comment>
<dbReference type="InterPro" id="IPR001305">
    <property type="entry name" value="HSP_DnaJ_Cys-rich_dom"/>
</dbReference>
<dbReference type="GO" id="GO:0016491">
    <property type="term" value="F:oxidoreductase activity"/>
    <property type="evidence" value="ECO:0007669"/>
    <property type="project" value="UniProtKB-KW"/>
</dbReference>
<name>A0ABD7Z4J6_9NEIS</name>
<dbReference type="FunFam" id="2.60.260.20:FF:000004">
    <property type="entry name" value="Molecular chaperone DnaJ"/>
    <property type="match status" value="1"/>
</dbReference>
<feature type="binding site" evidence="13">
    <location>
        <position position="163"/>
    </location>
    <ligand>
        <name>Zn(2+)</name>
        <dbReference type="ChEBI" id="CHEBI:29105"/>
        <label>2</label>
    </ligand>
</feature>
<dbReference type="AlphaFoldDB" id="A0ABD7Z4J6"/>
<dbReference type="GO" id="GO:0005737">
    <property type="term" value="C:cytoplasm"/>
    <property type="evidence" value="ECO:0007669"/>
    <property type="project" value="UniProtKB-SubCell"/>
</dbReference>
<comment type="domain">
    <text evidence="13">The J domain is necessary and sufficient to stimulate DnaK ATPase activity. Zinc center 1 plays an important role in the autonomous, DnaK-independent chaperone activity of DnaJ. Zinc center 2 is essential for interaction with DnaK and for DnaJ activity.</text>
</comment>
<comment type="cofactor">
    <cofactor evidence="13">
        <name>Zn(2+)</name>
        <dbReference type="ChEBI" id="CHEBI:29105"/>
    </cofactor>
    <text evidence="13">Binds 2 Zn(2+) ions per monomer.</text>
</comment>
<dbReference type="Gene3D" id="1.10.287.110">
    <property type="entry name" value="DnaJ domain"/>
    <property type="match status" value="1"/>
</dbReference>
<evidence type="ECO:0000313" key="18">
    <source>
        <dbReference type="Proteomes" id="UP001229773"/>
    </source>
</evidence>
<keyword evidence="4 13" id="KW-0235">DNA replication</keyword>
<feature type="binding site" evidence="13">
    <location>
        <position position="146"/>
    </location>
    <ligand>
        <name>Zn(2+)</name>
        <dbReference type="ChEBI" id="CHEBI:29105"/>
        <label>1</label>
    </ligand>
</feature>
<dbReference type="EMBL" id="CP132375">
    <property type="protein sequence ID" value="WLS98708.1"/>
    <property type="molecule type" value="Genomic_DNA"/>
</dbReference>
<feature type="repeat" description="CXXCXGXG motif" evidence="13">
    <location>
        <begin position="160"/>
        <end position="167"/>
    </location>
</feature>
<proteinExistence type="inferred from homology"/>
<accession>A0ABD7Z4J6</accession>
<feature type="domain" description="J" evidence="15">
    <location>
        <begin position="5"/>
        <end position="70"/>
    </location>
</feature>
<comment type="subcellular location">
    <subcellularLocation>
        <location evidence="1 13">Cytoplasm</location>
    </subcellularLocation>
</comment>
<dbReference type="PANTHER" id="PTHR43096">
    <property type="entry name" value="DNAJ HOMOLOG 1, MITOCHONDRIAL-RELATED"/>
    <property type="match status" value="1"/>
</dbReference>
<dbReference type="CDD" id="cd10719">
    <property type="entry name" value="DnaJ_zf"/>
    <property type="match status" value="1"/>
</dbReference>
<dbReference type="Pfam" id="PF00684">
    <property type="entry name" value="DnaJ_CXXCXGXG"/>
    <property type="match status" value="1"/>
</dbReference>
<dbReference type="PROSITE" id="PS50076">
    <property type="entry name" value="DNAJ_2"/>
    <property type="match status" value="1"/>
</dbReference>
<dbReference type="NCBIfam" id="TIGR02349">
    <property type="entry name" value="DnaJ_bact"/>
    <property type="match status" value="1"/>
</dbReference>
<dbReference type="SMART" id="SM00271">
    <property type="entry name" value="DnaJ"/>
    <property type="match status" value="1"/>
</dbReference>
<keyword evidence="10 13" id="KW-0143">Chaperone</keyword>
<dbReference type="RefSeq" id="WP_038649101.1">
    <property type="nucleotide sequence ID" value="NZ_CP132375.1"/>
</dbReference>
<dbReference type="CDD" id="cd06257">
    <property type="entry name" value="DnaJ"/>
    <property type="match status" value="1"/>
</dbReference>
<dbReference type="FunFam" id="2.10.230.10:FF:000002">
    <property type="entry name" value="Molecular chaperone DnaJ"/>
    <property type="match status" value="1"/>
</dbReference>
<dbReference type="SUPFAM" id="SSF49493">
    <property type="entry name" value="HSP40/DnaJ peptide-binding domain"/>
    <property type="match status" value="2"/>
</dbReference>
<evidence type="ECO:0000256" key="5">
    <source>
        <dbReference type="ARBA" id="ARBA00022723"/>
    </source>
</evidence>
<dbReference type="PRINTS" id="PR00625">
    <property type="entry name" value="JDOMAIN"/>
</dbReference>
<sequence length="370" mass="40297">MTEVDFYEVLGISRTAGDEEIKKAYRKLAMKYHPDRNQGDKNAEEKFKEVQRAYEVLSDSQKRAAYDQFGHAGVDGNMGAGAGGFSGGFDFGDIFSQMFGGGAGGRSQQNNQGADLQYNIEISLEEAARGIKKKITIPTHEECDVCHGSGAKVGTSATTCSMCGGSGVVHVRQAIFQLQQTCPTCHGSGKQIKDPCVKCHGDGLVKTRKTVEVSIPAGIDDGQRIRLSGEGEPGKHGAPAGDLYVMVNVRPHPVFERDGMDLHCELPISFTIAALGGEVEVPTLDGKVKLNIPKETQTGRRMRVRGKGIKSVRSAAVGDLYCHIVVETPVNLTDRQRELLEEFEKISTGMDRAQTPRQKSFMDKLRDLFE</sequence>
<evidence type="ECO:0000256" key="3">
    <source>
        <dbReference type="ARBA" id="ARBA00022490"/>
    </source>
</evidence>
<feature type="binding site" evidence="13">
    <location>
        <position position="185"/>
    </location>
    <ligand>
        <name>Zn(2+)</name>
        <dbReference type="ChEBI" id="CHEBI:29105"/>
        <label>2</label>
    </ligand>
</feature>
<evidence type="ECO:0000259" key="15">
    <source>
        <dbReference type="PROSITE" id="PS50076"/>
    </source>
</evidence>
<gene>
    <name evidence="13 17" type="primary">dnaJ</name>
    <name evidence="17" type="ORF">RAM05_01425</name>
</gene>
<dbReference type="InterPro" id="IPR036410">
    <property type="entry name" value="HSP_DnaJ_Cys-rich_dom_sf"/>
</dbReference>
<evidence type="ECO:0000256" key="8">
    <source>
        <dbReference type="ARBA" id="ARBA00022833"/>
    </source>
</evidence>
<evidence type="ECO:0000256" key="2">
    <source>
        <dbReference type="ARBA" id="ARBA00011738"/>
    </source>
</evidence>
<evidence type="ECO:0000256" key="7">
    <source>
        <dbReference type="ARBA" id="ARBA00022771"/>
    </source>
</evidence>
<dbReference type="Pfam" id="PF01556">
    <property type="entry name" value="DnaJ_C"/>
    <property type="match status" value="1"/>
</dbReference>
<dbReference type="HAMAP" id="MF_01152">
    <property type="entry name" value="DnaJ"/>
    <property type="match status" value="1"/>
</dbReference>
<evidence type="ECO:0000256" key="12">
    <source>
        <dbReference type="ARBA" id="ARBA00067609"/>
    </source>
</evidence>
<dbReference type="PROSITE" id="PS00636">
    <property type="entry name" value="DNAJ_1"/>
    <property type="match status" value="1"/>
</dbReference>
<evidence type="ECO:0000256" key="6">
    <source>
        <dbReference type="ARBA" id="ARBA00022737"/>
    </source>
</evidence>
<feature type="repeat" description="CXXCXGXG motif" evidence="13">
    <location>
        <begin position="182"/>
        <end position="189"/>
    </location>
</feature>
<keyword evidence="7 13" id="KW-0863">Zinc-finger</keyword>
<dbReference type="GeneID" id="32537466"/>
<evidence type="ECO:0000256" key="1">
    <source>
        <dbReference type="ARBA" id="ARBA00004496"/>
    </source>
</evidence>
<evidence type="ECO:0000256" key="10">
    <source>
        <dbReference type="ARBA" id="ARBA00023186"/>
    </source>
</evidence>
<keyword evidence="17" id="KW-0560">Oxidoreductase</keyword>
<keyword evidence="9 13" id="KW-0346">Stress response</keyword>
<evidence type="ECO:0000259" key="16">
    <source>
        <dbReference type="PROSITE" id="PS51188"/>
    </source>
</evidence>
<feature type="binding site" evidence="13">
    <location>
        <position position="160"/>
    </location>
    <ligand>
        <name>Zn(2+)</name>
        <dbReference type="ChEBI" id="CHEBI:29105"/>
        <label>2</label>
    </ligand>
</feature>
<feature type="domain" description="CR-type" evidence="16">
    <location>
        <begin position="130"/>
        <end position="208"/>
    </location>
</feature>
<dbReference type="Gene3D" id="2.60.260.20">
    <property type="entry name" value="Urease metallochaperone UreE, N-terminal domain"/>
    <property type="match status" value="2"/>
</dbReference>
<evidence type="ECO:0000256" key="4">
    <source>
        <dbReference type="ARBA" id="ARBA00022705"/>
    </source>
</evidence>
<protein>
    <recommendedName>
        <fullName evidence="12 13">Chaperone protein DnaJ</fullName>
    </recommendedName>
</protein>
<feature type="binding site" evidence="13">
    <location>
        <position position="199"/>
    </location>
    <ligand>
        <name>Zn(2+)</name>
        <dbReference type="ChEBI" id="CHEBI:29105"/>
        <label>1</label>
    </ligand>
</feature>
<dbReference type="Gene3D" id="2.10.230.10">
    <property type="entry name" value="Heat shock protein DnaJ, cysteine-rich domain"/>
    <property type="match status" value="1"/>
</dbReference>
<dbReference type="InterPro" id="IPR002939">
    <property type="entry name" value="DnaJ_C"/>
</dbReference>
<comment type="subunit">
    <text evidence="2 13">Homodimer.</text>
</comment>
<dbReference type="GO" id="GO:0008270">
    <property type="term" value="F:zinc ion binding"/>
    <property type="evidence" value="ECO:0007669"/>
    <property type="project" value="UniProtKB-UniRule"/>
</dbReference>
<dbReference type="GO" id="GO:0006260">
    <property type="term" value="P:DNA replication"/>
    <property type="evidence" value="ECO:0007669"/>
    <property type="project" value="UniProtKB-KW"/>
</dbReference>
<evidence type="ECO:0000256" key="11">
    <source>
        <dbReference type="ARBA" id="ARBA00061004"/>
    </source>
</evidence>
<dbReference type="PROSITE" id="PS51188">
    <property type="entry name" value="ZF_CR"/>
    <property type="match status" value="1"/>
</dbReference>
<dbReference type="NCBIfam" id="NF008035">
    <property type="entry name" value="PRK10767.1"/>
    <property type="match status" value="1"/>
</dbReference>
<evidence type="ECO:0000313" key="17">
    <source>
        <dbReference type="EMBL" id="WLS98708.1"/>
    </source>
</evidence>
<feature type="binding site" evidence="13">
    <location>
        <position position="182"/>
    </location>
    <ligand>
        <name>Zn(2+)</name>
        <dbReference type="ChEBI" id="CHEBI:29105"/>
        <label>2</label>
    </ligand>
</feature>
<dbReference type="InterPro" id="IPR036869">
    <property type="entry name" value="J_dom_sf"/>
</dbReference>
<feature type="binding site" evidence="13">
    <location>
        <position position="143"/>
    </location>
    <ligand>
        <name>Zn(2+)</name>
        <dbReference type="ChEBI" id="CHEBI:29105"/>
        <label>1</label>
    </ligand>
</feature>
<dbReference type="PANTHER" id="PTHR43096:SF48">
    <property type="entry name" value="CHAPERONE PROTEIN DNAJ"/>
    <property type="match status" value="1"/>
</dbReference>
<evidence type="ECO:0000256" key="14">
    <source>
        <dbReference type="PROSITE-ProRule" id="PRU00546"/>
    </source>
</evidence>
<feature type="repeat" description="CXXCXGXG motif" evidence="13">
    <location>
        <begin position="196"/>
        <end position="203"/>
    </location>
</feature>
<dbReference type="SUPFAM" id="SSF57938">
    <property type="entry name" value="DnaJ/Hsp40 cysteine-rich domain"/>
    <property type="match status" value="1"/>
</dbReference>
<keyword evidence="8 13" id="KW-0862">Zinc</keyword>
<keyword evidence="6 13" id="KW-0677">Repeat</keyword>
<dbReference type="CDD" id="cd10747">
    <property type="entry name" value="DnaJ_C"/>
    <property type="match status" value="1"/>
</dbReference>
<evidence type="ECO:0000256" key="9">
    <source>
        <dbReference type="ARBA" id="ARBA00023016"/>
    </source>
</evidence>
<dbReference type="InterPro" id="IPR008971">
    <property type="entry name" value="HSP40/DnaJ_pept-bd"/>
</dbReference>
<dbReference type="Proteomes" id="UP001229773">
    <property type="component" value="Chromosome"/>
</dbReference>
<dbReference type="InterPro" id="IPR012724">
    <property type="entry name" value="DnaJ"/>
</dbReference>
<evidence type="ECO:0000256" key="13">
    <source>
        <dbReference type="HAMAP-Rule" id="MF_01152"/>
    </source>
</evidence>
<feature type="binding site" evidence="13">
    <location>
        <position position="196"/>
    </location>
    <ligand>
        <name>Zn(2+)</name>
        <dbReference type="ChEBI" id="CHEBI:29105"/>
        <label>1</label>
    </ligand>
</feature>
<dbReference type="InterPro" id="IPR001623">
    <property type="entry name" value="DnaJ_domain"/>
</dbReference>
<keyword evidence="5 13" id="KW-0479">Metal-binding</keyword>